<feature type="binding site" evidence="10">
    <location>
        <position position="240"/>
    </location>
    <ligand>
        <name>Mn(2+)</name>
        <dbReference type="ChEBI" id="CHEBI:29035"/>
    </ligand>
</feature>
<evidence type="ECO:0000313" key="11">
    <source>
        <dbReference type="EMBL" id="STO68055.1"/>
    </source>
</evidence>
<dbReference type="PANTHER" id="PTHR34353:SF2">
    <property type="entry name" value="CRISPR-ASSOCIATED ENDONUCLEASE CAS1 1"/>
    <property type="match status" value="1"/>
</dbReference>
<evidence type="ECO:0000256" key="2">
    <source>
        <dbReference type="ARBA" id="ARBA00022723"/>
    </source>
</evidence>
<name>A0AB38H6S9_9PAST</name>
<evidence type="ECO:0000256" key="4">
    <source>
        <dbReference type="ARBA" id="ARBA00022801"/>
    </source>
</evidence>
<feature type="binding site" evidence="10">
    <location>
        <position position="160"/>
    </location>
    <ligand>
        <name>Mn(2+)</name>
        <dbReference type="ChEBI" id="CHEBI:29035"/>
    </ligand>
</feature>
<dbReference type="HAMAP" id="MF_01470">
    <property type="entry name" value="Cas1"/>
    <property type="match status" value="1"/>
</dbReference>
<dbReference type="EC" id="3.1.-.-" evidence="10"/>
<sequence>MSSLYIDRKGVELKLSGEALICYENDERIGTIPLAPVDRIYLKGDVKLQASLLAKLGEKNIGIICLSGRKNTPTLFMSQPHNDAARRLSQYELANNEHFCLAFAKKIITLKLVTQKNWLWQASNARLDKKVLLVPKAEELDALIAKIPQQTTLASLRGIEGRAAAAYFTALSLYLPPALRFEGRNRRPPRDPFNAVLSLSYTLLHSEAVLAAYGAGLDPYIGFYHSLDYSRESLACDLIEPLRPLVDNWLIGCFRKEILREEHFSTTQEGCLLGKAGRVHFYQEYEKMILNWRKMLTENCYDLVNVLKNSNLSTSPQRRSNQVAQPYQQIAERNWQVLLENYYFNQRTMINNLEFYF</sequence>
<dbReference type="RefSeq" id="WP_115072677.1">
    <property type="nucleotide sequence ID" value="NZ_UGHE01000002.1"/>
</dbReference>
<dbReference type="CDD" id="cd09634">
    <property type="entry name" value="Cas1_I-II-III"/>
    <property type="match status" value="1"/>
</dbReference>
<dbReference type="GO" id="GO:0046872">
    <property type="term" value="F:metal ion binding"/>
    <property type="evidence" value="ECO:0007669"/>
    <property type="project" value="UniProtKB-UniRule"/>
</dbReference>
<keyword evidence="6 10" id="KW-0051">Antiviral defense</keyword>
<keyword evidence="1 10" id="KW-0540">Nuclease</keyword>
<comment type="caution">
    <text evidence="11">The sequence shown here is derived from an EMBL/GenBank/DDBJ whole genome shotgun (WGS) entry which is preliminary data.</text>
</comment>
<dbReference type="NCBIfam" id="TIGR00287">
    <property type="entry name" value="cas1"/>
    <property type="match status" value="1"/>
</dbReference>
<evidence type="ECO:0000256" key="10">
    <source>
        <dbReference type="HAMAP-Rule" id="MF_01470"/>
    </source>
</evidence>
<evidence type="ECO:0000256" key="5">
    <source>
        <dbReference type="ARBA" id="ARBA00022842"/>
    </source>
</evidence>
<evidence type="ECO:0000256" key="7">
    <source>
        <dbReference type="ARBA" id="ARBA00023125"/>
    </source>
</evidence>
<evidence type="ECO:0000256" key="3">
    <source>
        <dbReference type="ARBA" id="ARBA00022759"/>
    </source>
</evidence>
<keyword evidence="5 10" id="KW-0460">Magnesium</keyword>
<evidence type="ECO:0000256" key="8">
    <source>
        <dbReference type="ARBA" id="ARBA00023211"/>
    </source>
</evidence>
<comment type="function">
    <text evidence="10">CRISPR (clustered regularly interspaced short palindromic repeat), is an adaptive immune system that provides protection against mobile genetic elements (viruses, transposable elements and conjugative plasmids). CRISPR clusters contain spacers, sequences complementary to antecedent mobile elements, and target invading nucleic acids. CRISPR clusters are transcribed and processed into CRISPR RNA (crRNA). Acts as a dsDNA endonuclease. Involved in the integration of spacer DNA into the CRISPR cassette.</text>
</comment>
<accession>A0AB38H6S9</accession>
<evidence type="ECO:0000256" key="1">
    <source>
        <dbReference type="ARBA" id="ARBA00022722"/>
    </source>
</evidence>
<dbReference type="InterPro" id="IPR050646">
    <property type="entry name" value="Cas1"/>
</dbReference>
<keyword evidence="7 10" id="KW-0238">DNA-binding</keyword>
<comment type="similarity">
    <text evidence="10">Belongs to the CRISPR-associated endonuclease Cas1 family.</text>
</comment>
<dbReference type="GO" id="GO:0016787">
    <property type="term" value="F:hydrolase activity"/>
    <property type="evidence" value="ECO:0007669"/>
    <property type="project" value="UniProtKB-KW"/>
</dbReference>
<evidence type="ECO:0000256" key="9">
    <source>
        <dbReference type="ARBA" id="ARBA00038592"/>
    </source>
</evidence>
<dbReference type="EMBL" id="UGHJ01000001">
    <property type="protein sequence ID" value="STO68055.1"/>
    <property type="molecule type" value="Genomic_DNA"/>
</dbReference>
<dbReference type="GO" id="GO:0004519">
    <property type="term" value="F:endonuclease activity"/>
    <property type="evidence" value="ECO:0007669"/>
    <property type="project" value="UniProtKB-UniRule"/>
</dbReference>
<dbReference type="InterPro" id="IPR002729">
    <property type="entry name" value="CRISPR-assoc_Cas1"/>
</dbReference>
<proteinExistence type="inferred from homology"/>
<protein>
    <recommendedName>
        <fullName evidence="10">CRISPR-associated endonuclease Cas1</fullName>
        <ecNumber evidence="10">3.1.-.-</ecNumber>
    </recommendedName>
</protein>
<keyword evidence="2 10" id="KW-0479">Metal-binding</keyword>
<keyword evidence="8 10" id="KW-0464">Manganese</keyword>
<dbReference type="GO" id="GO:0003677">
    <property type="term" value="F:DNA binding"/>
    <property type="evidence" value="ECO:0007669"/>
    <property type="project" value="UniProtKB-KW"/>
</dbReference>
<comment type="cofactor">
    <cofactor evidence="10">
        <name>Mg(2+)</name>
        <dbReference type="ChEBI" id="CHEBI:18420"/>
    </cofactor>
    <cofactor evidence="10">
        <name>Mn(2+)</name>
        <dbReference type="ChEBI" id="CHEBI:29035"/>
    </cofactor>
</comment>
<dbReference type="GO" id="GO:0043571">
    <property type="term" value="P:maintenance of CRISPR repeat elements"/>
    <property type="evidence" value="ECO:0007669"/>
    <property type="project" value="UniProtKB-UniRule"/>
</dbReference>
<dbReference type="GO" id="GO:0051607">
    <property type="term" value="P:defense response to virus"/>
    <property type="evidence" value="ECO:0007669"/>
    <property type="project" value="UniProtKB-UniRule"/>
</dbReference>
<dbReference type="Proteomes" id="UP000254496">
    <property type="component" value="Unassembled WGS sequence"/>
</dbReference>
<gene>
    <name evidence="10" type="primary">cas1</name>
    <name evidence="11" type="ORF">NCTC8540_00538</name>
</gene>
<comment type="subunit">
    <text evidence="9 10">Homodimer, forms a heterotetramer with a Cas2 homodimer.</text>
</comment>
<feature type="binding site" evidence="10">
    <location>
        <position position="225"/>
    </location>
    <ligand>
        <name>Mn(2+)</name>
        <dbReference type="ChEBI" id="CHEBI:29035"/>
    </ligand>
</feature>
<evidence type="ECO:0000313" key="12">
    <source>
        <dbReference type="Proteomes" id="UP000254496"/>
    </source>
</evidence>
<reference evidence="11 12" key="1">
    <citation type="submission" date="2018-06" db="EMBL/GenBank/DDBJ databases">
        <authorList>
            <consortium name="Pathogen Informatics"/>
            <person name="Doyle S."/>
        </authorList>
    </citation>
    <scope>NUCLEOTIDE SEQUENCE [LARGE SCALE GENOMIC DNA]</scope>
    <source>
        <strain evidence="11 12">NCTC8540</strain>
    </source>
</reference>
<dbReference type="Gene3D" id="1.20.120.920">
    <property type="entry name" value="CRISPR-associated endonuclease Cas1, C-terminal domain"/>
    <property type="match status" value="1"/>
</dbReference>
<keyword evidence="3 10" id="KW-0255">Endonuclease</keyword>
<dbReference type="Pfam" id="PF01867">
    <property type="entry name" value="Cas_Cas1"/>
    <property type="match status" value="1"/>
</dbReference>
<dbReference type="Gene3D" id="3.100.10.20">
    <property type="entry name" value="CRISPR-associated endonuclease Cas1, N-terminal domain"/>
    <property type="match status" value="1"/>
</dbReference>
<evidence type="ECO:0000256" key="6">
    <source>
        <dbReference type="ARBA" id="ARBA00023118"/>
    </source>
</evidence>
<dbReference type="AlphaFoldDB" id="A0AB38H6S9"/>
<dbReference type="PANTHER" id="PTHR34353">
    <property type="entry name" value="CRISPR-ASSOCIATED ENDONUCLEASE CAS1 1"/>
    <property type="match status" value="1"/>
</dbReference>
<keyword evidence="4 10" id="KW-0378">Hydrolase</keyword>
<dbReference type="InterPro" id="IPR042211">
    <property type="entry name" value="CRISPR-assoc_Cas1_N"/>
</dbReference>
<dbReference type="InterPro" id="IPR042206">
    <property type="entry name" value="CRISPR-assoc_Cas1_C"/>
</dbReference>
<organism evidence="11 12">
    <name type="scientific">Canicola haemoglobinophilus</name>
    <dbReference type="NCBI Taxonomy" id="733"/>
    <lineage>
        <taxon>Bacteria</taxon>
        <taxon>Pseudomonadati</taxon>
        <taxon>Pseudomonadota</taxon>
        <taxon>Gammaproteobacteria</taxon>
        <taxon>Pasteurellales</taxon>
        <taxon>Pasteurellaceae</taxon>
        <taxon>Canicola</taxon>
    </lineage>
</organism>